<dbReference type="Proteomes" id="UP000053259">
    <property type="component" value="Unassembled WGS sequence"/>
</dbReference>
<dbReference type="Pfam" id="PF04082">
    <property type="entry name" value="Fungal_trans"/>
    <property type="match status" value="1"/>
</dbReference>
<keyword evidence="2" id="KW-0539">Nucleus</keyword>
<name>A0A0D2AKC5_9PEZI</name>
<keyword evidence="5" id="KW-1185">Reference proteome</keyword>
<accession>A0A0D2AKC5</accession>
<evidence type="ECO:0000313" key="4">
    <source>
        <dbReference type="EMBL" id="KIV99438.1"/>
    </source>
</evidence>
<protein>
    <recommendedName>
        <fullName evidence="3">Xylanolytic transcriptional activator regulatory domain-containing protein</fullName>
    </recommendedName>
</protein>
<evidence type="ECO:0000259" key="3">
    <source>
        <dbReference type="SMART" id="SM00906"/>
    </source>
</evidence>
<evidence type="ECO:0000313" key="5">
    <source>
        <dbReference type="Proteomes" id="UP000053259"/>
    </source>
</evidence>
<evidence type="ECO:0000256" key="1">
    <source>
        <dbReference type="ARBA" id="ARBA00004123"/>
    </source>
</evidence>
<gene>
    <name evidence="4" type="ORF">PV09_08869</name>
</gene>
<dbReference type="RefSeq" id="XP_016209308.1">
    <property type="nucleotide sequence ID" value="XM_016362833.1"/>
</dbReference>
<dbReference type="InterPro" id="IPR050613">
    <property type="entry name" value="Sec_Metabolite_Reg"/>
</dbReference>
<sequence>MLLGYNAVERNTKELHPPVAQIWAIFNLYLDNVDPLLKVVHAPSFQKQLLQAVQNMDSLEAEVEILLFSIYFSAMISIPTEDCLSMFKESRVTLLERYRFGLEQCLIRSNFLMKPSLPVLQALVLYLATSLHAPFPSPKESLLALSIQMARTMNFHIEQPDHPSSGPQFATLGQRTRTEMRRRLWWHIMTLDVRIAEETDKDPIIWEGMWNVKMPSNLDDAELDMTSSLPIPPRAGETFDADVYLTQNSDTATDQRGSHDRRTDLSFTLMRMDINYAARRFSFSQDFCTVNGYDALCTVEERVKSVERLVKDMDRRYLQFCNRNDAFSFFERNAAKLILSRHFLVVQKNRQPAEVLQNCILVLEAAAGMRRTHKKWGWLLRSHVELVALELLWNCLSTMTSPAFGGENSNPSSEHLAGRLQHAWALAEIAFQRGKEDELHLCYGSQWTRIADLRDVAIAIREGALDSGHIVEVV</sequence>
<dbReference type="SMART" id="SM00906">
    <property type="entry name" value="Fungal_trans"/>
    <property type="match status" value="1"/>
</dbReference>
<organism evidence="4 5">
    <name type="scientific">Verruconis gallopava</name>
    <dbReference type="NCBI Taxonomy" id="253628"/>
    <lineage>
        <taxon>Eukaryota</taxon>
        <taxon>Fungi</taxon>
        <taxon>Dikarya</taxon>
        <taxon>Ascomycota</taxon>
        <taxon>Pezizomycotina</taxon>
        <taxon>Dothideomycetes</taxon>
        <taxon>Pleosporomycetidae</taxon>
        <taxon>Venturiales</taxon>
        <taxon>Sympoventuriaceae</taxon>
        <taxon>Verruconis</taxon>
    </lineage>
</organism>
<reference evidence="4 5" key="1">
    <citation type="submission" date="2015-01" db="EMBL/GenBank/DDBJ databases">
        <title>The Genome Sequence of Ochroconis gallopava CBS43764.</title>
        <authorList>
            <consortium name="The Broad Institute Genomics Platform"/>
            <person name="Cuomo C."/>
            <person name="de Hoog S."/>
            <person name="Gorbushina A."/>
            <person name="Stielow B."/>
            <person name="Teixiera M."/>
            <person name="Abouelleil A."/>
            <person name="Chapman S.B."/>
            <person name="Priest M."/>
            <person name="Young S.K."/>
            <person name="Wortman J."/>
            <person name="Nusbaum C."/>
            <person name="Birren B."/>
        </authorList>
    </citation>
    <scope>NUCLEOTIDE SEQUENCE [LARGE SCALE GENOMIC DNA]</scope>
    <source>
        <strain evidence="4 5">CBS 43764</strain>
    </source>
</reference>
<dbReference type="GeneID" id="27316842"/>
<feature type="domain" description="Xylanolytic transcriptional activator regulatory" evidence="3">
    <location>
        <begin position="139"/>
        <end position="221"/>
    </location>
</feature>
<dbReference type="PANTHER" id="PTHR31001">
    <property type="entry name" value="UNCHARACTERIZED TRANSCRIPTIONAL REGULATORY PROTEIN"/>
    <property type="match status" value="1"/>
</dbReference>
<proteinExistence type="predicted"/>
<dbReference type="OrthoDB" id="435881at2759"/>
<evidence type="ECO:0000256" key="2">
    <source>
        <dbReference type="ARBA" id="ARBA00023242"/>
    </source>
</evidence>
<dbReference type="EMBL" id="KN847577">
    <property type="protein sequence ID" value="KIV99438.1"/>
    <property type="molecule type" value="Genomic_DNA"/>
</dbReference>
<dbReference type="HOGENOM" id="CLU_576464_0_0_1"/>
<dbReference type="STRING" id="253628.A0A0D2AKC5"/>
<dbReference type="InterPro" id="IPR007219">
    <property type="entry name" value="XnlR_reg_dom"/>
</dbReference>
<dbReference type="CDD" id="cd12148">
    <property type="entry name" value="fungal_TF_MHR"/>
    <property type="match status" value="1"/>
</dbReference>
<dbReference type="GO" id="GO:0003677">
    <property type="term" value="F:DNA binding"/>
    <property type="evidence" value="ECO:0007669"/>
    <property type="project" value="InterPro"/>
</dbReference>
<dbReference type="GO" id="GO:0008270">
    <property type="term" value="F:zinc ion binding"/>
    <property type="evidence" value="ECO:0007669"/>
    <property type="project" value="InterPro"/>
</dbReference>
<dbReference type="InParanoid" id="A0A0D2AKC5"/>
<dbReference type="GO" id="GO:0006351">
    <property type="term" value="P:DNA-templated transcription"/>
    <property type="evidence" value="ECO:0007669"/>
    <property type="project" value="InterPro"/>
</dbReference>
<dbReference type="GO" id="GO:0005634">
    <property type="term" value="C:nucleus"/>
    <property type="evidence" value="ECO:0007669"/>
    <property type="project" value="UniProtKB-SubCell"/>
</dbReference>
<comment type="subcellular location">
    <subcellularLocation>
        <location evidence="1">Nucleus</location>
    </subcellularLocation>
</comment>
<dbReference type="VEuPathDB" id="FungiDB:PV09_08869"/>
<dbReference type="AlphaFoldDB" id="A0A0D2AKC5"/>
<dbReference type="PANTHER" id="PTHR31001:SF91">
    <property type="entry name" value="ZN(II)2CYS6 TRANSCRIPTION FACTOR (EUROFUNG)"/>
    <property type="match status" value="1"/>
</dbReference>